<dbReference type="Pfam" id="PF00892">
    <property type="entry name" value="EamA"/>
    <property type="match status" value="2"/>
</dbReference>
<feature type="transmembrane region" description="Helical" evidence="7">
    <location>
        <begin position="164"/>
        <end position="185"/>
    </location>
</feature>
<feature type="transmembrane region" description="Helical" evidence="7">
    <location>
        <begin position="258"/>
        <end position="277"/>
    </location>
</feature>
<sequence>MTAKRFFTHPVGIMISASLATFLWGSAFPFIKLSYELLDIHSNEIGEQILFAGYRFFLASMLIFLFFLFRNREMRFRQDTLKPVIKIGLFQTFLQYVFFYIGLSMSTGIQGSIIAGTTSFFQMVLAHILYPDDRMNRRKTVGLIVGFLGVIAVNLTKGDFQLQIGFGEILLLFAMFSGGFGNILAKEGAKRMEIAYLTSYQMLFGSIGLLMIGIIQVGPFPFSVSFTSLFILFYLAFLSAAGFILWNNVMKYNQVGKVSIYLFLVPVFGTFLSAILLGEELHLFVFIGLALVTAGIWIINKPKK</sequence>
<evidence type="ECO:0000256" key="2">
    <source>
        <dbReference type="ARBA" id="ARBA00007362"/>
    </source>
</evidence>
<keyword evidence="3" id="KW-1003">Cell membrane</keyword>
<dbReference type="PANTHER" id="PTHR32322:SF18">
    <property type="entry name" value="S-ADENOSYLMETHIONINE_S-ADENOSYLHOMOCYSTEINE TRANSPORTER"/>
    <property type="match status" value="1"/>
</dbReference>
<proteinExistence type="inferred from homology"/>
<keyword evidence="5 7" id="KW-1133">Transmembrane helix</keyword>
<comment type="similarity">
    <text evidence="2">Belongs to the EamA transporter family.</text>
</comment>
<evidence type="ECO:0000256" key="4">
    <source>
        <dbReference type="ARBA" id="ARBA00022692"/>
    </source>
</evidence>
<reference evidence="9" key="1">
    <citation type="submission" date="2022-09" db="EMBL/GenBank/DDBJ databases">
        <title>Complete Genomes of Fervidibacillus albus and Fervidibacillus halotolerans isolated from tidal flat sediments.</title>
        <authorList>
            <person name="Kwon K.K."/>
            <person name="Yang S.-H."/>
            <person name="Park M.J."/>
            <person name="Oh H.-M."/>
        </authorList>
    </citation>
    <scope>NUCLEOTIDE SEQUENCE</scope>
    <source>
        <strain evidence="9">MEBiC13591</strain>
    </source>
</reference>
<evidence type="ECO:0000256" key="7">
    <source>
        <dbReference type="SAM" id="Phobius"/>
    </source>
</evidence>
<feature type="transmembrane region" description="Helical" evidence="7">
    <location>
        <begin position="109"/>
        <end position="129"/>
    </location>
</feature>
<evidence type="ECO:0000313" key="9">
    <source>
        <dbReference type="EMBL" id="WAA11262.1"/>
    </source>
</evidence>
<evidence type="ECO:0000256" key="5">
    <source>
        <dbReference type="ARBA" id="ARBA00022989"/>
    </source>
</evidence>
<feature type="domain" description="EamA" evidence="8">
    <location>
        <begin position="166"/>
        <end position="300"/>
    </location>
</feature>
<comment type="subcellular location">
    <subcellularLocation>
        <location evidence="1">Cell membrane</location>
        <topology evidence="1">Multi-pass membrane protein</topology>
    </subcellularLocation>
</comment>
<evidence type="ECO:0000256" key="1">
    <source>
        <dbReference type="ARBA" id="ARBA00004651"/>
    </source>
</evidence>
<feature type="transmembrane region" description="Helical" evidence="7">
    <location>
        <begin position="81"/>
        <end position="103"/>
    </location>
</feature>
<feature type="domain" description="EamA" evidence="8">
    <location>
        <begin position="14"/>
        <end position="154"/>
    </location>
</feature>
<keyword evidence="6 7" id="KW-0472">Membrane</keyword>
<dbReference type="PANTHER" id="PTHR32322">
    <property type="entry name" value="INNER MEMBRANE TRANSPORTER"/>
    <property type="match status" value="1"/>
</dbReference>
<feature type="transmembrane region" description="Helical" evidence="7">
    <location>
        <begin position="283"/>
        <end position="300"/>
    </location>
</feature>
<feature type="transmembrane region" description="Helical" evidence="7">
    <location>
        <begin position="141"/>
        <end position="158"/>
    </location>
</feature>
<feature type="transmembrane region" description="Helical" evidence="7">
    <location>
        <begin position="224"/>
        <end position="246"/>
    </location>
</feature>
<keyword evidence="4 7" id="KW-0812">Transmembrane</keyword>
<dbReference type="EMBL" id="CP106878">
    <property type="protein sequence ID" value="WAA11262.1"/>
    <property type="molecule type" value="Genomic_DNA"/>
</dbReference>
<protein>
    <submittedName>
        <fullName evidence="9">DMT family transporter</fullName>
    </submittedName>
</protein>
<evidence type="ECO:0000256" key="3">
    <source>
        <dbReference type="ARBA" id="ARBA00022475"/>
    </source>
</evidence>
<dbReference type="RefSeq" id="WP_275419088.1">
    <property type="nucleotide sequence ID" value="NZ_CP106878.1"/>
</dbReference>
<evidence type="ECO:0000256" key="6">
    <source>
        <dbReference type="ARBA" id="ARBA00023136"/>
    </source>
</evidence>
<dbReference type="KEGG" id="faf:OE104_06505"/>
<keyword evidence="10" id="KW-1185">Reference proteome</keyword>
<organism evidence="9 10">
    <name type="scientific">Fervidibacillus albus</name>
    <dbReference type="NCBI Taxonomy" id="2980026"/>
    <lineage>
        <taxon>Bacteria</taxon>
        <taxon>Bacillati</taxon>
        <taxon>Bacillota</taxon>
        <taxon>Bacilli</taxon>
        <taxon>Bacillales</taxon>
        <taxon>Bacillaceae</taxon>
        <taxon>Fervidibacillus</taxon>
    </lineage>
</organism>
<feature type="transmembrane region" description="Helical" evidence="7">
    <location>
        <begin position="197"/>
        <end position="218"/>
    </location>
</feature>
<dbReference type="InterPro" id="IPR000620">
    <property type="entry name" value="EamA_dom"/>
</dbReference>
<feature type="transmembrane region" description="Helical" evidence="7">
    <location>
        <begin position="12"/>
        <end position="31"/>
    </location>
</feature>
<dbReference type="GO" id="GO:0005886">
    <property type="term" value="C:plasma membrane"/>
    <property type="evidence" value="ECO:0007669"/>
    <property type="project" value="UniProtKB-SubCell"/>
</dbReference>
<dbReference type="SUPFAM" id="SSF103481">
    <property type="entry name" value="Multidrug resistance efflux transporter EmrE"/>
    <property type="match status" value="2"/>
</dbReference>
<gene>
    <name evidence="9" type="ORF">OE104_06505</name>
</gene>
<dbReference type="InterPro" id="IPR050638">
    <property type="entry name" value="AA-Vitamin_Transporters"/>
</dbReference>
<feature type="transmembrane region" description="Helical" evidence="7">
    <location>
        <begin position="51"/>
        <end position="69"/>
    </location>
</feature>
<evidence type="ECO:0000313" key="10">
    <source>
        <dbReference type="Proteomes" id="UP001164718"/>
    </source>
</evidence>
<dbReference type="AlphaFoldDB" id="A0A9E8LX30"/>
<accession>A0A9E8LX30</accession>
<name>A0A9E8LX30_9BACI</name>
<dbReference type="InterPro" id="IPR037185">
    <property type="entry name" value="EmrE-like"/>
</dbReference>
<dbReference type="Proteomes" id="UP001164718">
    <property type="component" value="Chromosome"/>
</dbReference>
<evidence type="ECO:0000259" key="8">
    <source>
        <dbReference type="Pfam" id="PF00892"/>
    </source>
</evidence>